<evidence type="ECO:0000256" key="7">
    <source>
        <dbReference type="ARBA" id="ARBA00023033"/>
    </source>
</evidence>
<keyword evidence="7" id="KW-0503">Monooxygenase</keyword>
<dbReference type="Gene3D" id="1.50.10.10">
    <property type="match status" value="1"/>
</dbReference>
<dbReference type="InterPro" id="IPR050121">
    <property type="entry name" value="Cytochrome_P450_monoxygenase"/>
</dbReference>
<keyword evidence="3" id="KW-0349">Heme</keyword>
<proteinExistence type="inferred from homology"/>
<organism evidence="8 9">
    <name type="scientific">Fusarium phyllophilum</name>
    <dbReference type="NCBI Taxonomy" id="47803"/>
    <lineage>
        <taxon>Eukaryota</taxon>
        <taxon>Fungi</taxon>
        <taxon>Dikarya</taxon>
        <taxon>Ascomycota</taxon>
        <taxon>Pezizomycotina</taxon>
        <taxon>Sordariomycetes</taxon>
        <taxon>Hypocreomycetidae</taxon>
        <taxon>Hypocreales</taxon>
        <taxon>Nectriaceae</taxon>
        <taxon>Fusarium</taxon>
        <taxon>Fusarium fujikuroi species complex</taxon>
    </lineage>
</organism>
<evidence type="ECO:0000256" key="4">
    <source>
        <dbReference type="ARBA" id="ARBA00022723"/>
    </source>
</evidence>
<name>A0A8H5I7X1_9HYPO</name>
<dbReference type="InterPro" id="IPR036396">
    <property type="entry name" value="Cyt_P450_sf"/>
</dbReference>
<dbReference type="Pfam" id="PF00067">
    <property type="entry name" value="p450"/>
    <property type="match status" value="1"/>
</dbReference>
<evidence type="ECO:0000256" key="5">
    <source>
        <dbReference type="ARBA" id="ARBA00023002"/>
    </source>
</evidence>
<evidence type="ECO:0000313" key="9">
    <source>
        <dbReference type="Proteomes" id="UP000582016"/>
    </source>
</evidence>
<gene>
    <name evidence="8" type="ORF">FPHYL_13967</name>
</gene>
<evidence type="ECO:0000256" key="3">
    <source>
        <dbReference type="ARBA" id="ARBA00022617"/>
    </source>
</evidence>
<dbReference type="InterPro" id="IPR012341">
    <property type="entry name" value="6hp_glycosidase-like_sf"/>
</dbReference>
<dbReference type="AlphaFoldDB" id="A0A8H5I7X1"/>
<dbReference type="OrthoDB" id="3534988at2759"/>
<keyword evidence="5" id="KW-0560">Oxidoreductase</keyword>
<evidence type="ECO:0000256" key="6">
    <source>
        <dbReference type="ARBA" id="ARBA00023004"/>
    </source>
</evidence>
<evidence type="ECO:0000313" key="8">
    <source>
        <dbReference type="EMBL" id="KAF5531138.1"/>
    </source>
</evidence>
<comment type="similarity">
    <text evidence="2">Belongs to the cytochrome P450 family.</text>
</comment>
<dbReference type="GO" id="GO:0016705">
    <property type="term" value="F:oxidoreductase activity, acting on paired donors, with incorporation or reduction of molecular oxygen"/>
    <property type="evidence" value="ECO:0007669"/>
    <property type="project" value="InterPro"/>
</dbReference>
<dbReference type="SUPFAM" id="SSF48208">
    <property type="entry name" value="Six-hairpin glycosidases"/>
    <property type="match status" value="1"/>
</dbReference>
<keyword evidence="4" id="KW-0479">Metal-binding</keyword>
<dbReference type="EMBL" id="JAAOAQ010001011">
    <property type="protein sequence ID" value="KAF5531138.1"/>
    <property type="molecule type" value="Genomic_DNA"/>
</dbReference>
<evidence type="ECO:0000256" key="2">
    <source>
        <dbReference type="ARBA" id="ARBA00010617"/>
    </source>
</evidence>
<dbReference type="CDD" id="cd11062">
    <property type="entry name" value="CYP58-like"/>
    <property type="match status" value="1"/>
</dbReference>
<dbReference type="InterPro" id="IPR001128">
    <property type="entry name" value="Cyt_P450"/>
</dbReference>
<dbReference type="GO" id="GO:0005506">
    <property type="term" value="F:iron ion binding"/>
    <property type="evidence" value="ECO:0007669"/>
    <property type="project" value="InterPro"/>
</dbReference>
<dbReference type="GO" id="GO:0005975">
    <property type="term" value="P:carbohydrate metabolic process"/>
    <property type="evidence" value="ECO:0007669"/>
    <property type="project" value="InterPro"/>
</dbReference>
<evidence type="ECO:0000256" key="1">
    <source>
        <dbReference type="ARBA" id="ARBA00001971"/>
    </source>
</evidence>
<dbReference type="PANTHER" id="PTHR24305:SF157">
    <property type="entry name" value="N-ACETYLTRYPTOPHAN 6-HYDROXYLASE IVOC-RELATED"/>
    <property type="match status" value="1"/>
</dbReference>
<comment type="caution">
    <text evidence="8">The sequence shown here is derived from an EMBL/GenBank/DDBJ whole genome shotgun (WGS) entry which is preliminary data.</text>
</comment>
<sequence>MQTYLPFNTMSRWAWHNDTEPAGDPVDAYTGIQKQTHGRNVSYDLPDPNLPDVSQWLIGNPNRVNLGRIGLRFNGDTLSSSSISNTHQELDLWHGVITSTFTIDGVKVKVVTQGDFDSDAVVFTIDSRLIESGKLNVELDFPYPPIHTAKYKNEVFVGVYDFPTNHSTKLSASLKGNTAHIYHDMGTKYYVNLRWPKKVPLELKRLGLQGSTKPTAHRYVVSSRQGKTISFVAHFSPDKRVPDLPSTIDRRSRAGWQDYWSQGGFVDLTESTNRNATELQRRIVTSQYHVRVNSAADGEPPQESGLMNNGWYGKFHMEMVVWHSAHWISWGRDRYFHNIFPTIYEKLLPTSLTRAKKMGWEGARWPKMTETITGRSSPGGINAYLMWQQPHPMYMAMLAFKSKPTKKTLKRWDPILEATADYMASYAWFNQSSGRYDLGPPAIGVTENTPPENTLDLAYEVAYWRYGLDVACAWKQKLGLPTPERWLTVAKNMAKPPQIGGLYTVYEGLNSSWWDDPALNRDPRSLIMLQGILPDTPAVDKEVARRTANKVWDVWTDQNIRGWGRPVLAINSARIGNPERAIYHLTAYDYWKFDDAGFAIRGGDGNTPPPFMPGNAGFLLAVAYMAKGWDGSKGDTPGFPEDDGSGWIIFNRAFLFYQQGEMCLCSSGTLSTVYIGSILLSSFEHGPTRTIRHEGIVAGGNKKASINPASFMTFVETKLFQYVVIFFVSFKLITYLQRLFFHPLSKFPGPRICAASRLYEFYWDSYQHGRLWAKLPDLHRRYGPIIRIGPNEVHIEDSEYFDTIFGFRPLNKEAMTAKEFGINHALFGVEDYKTYVKKRAAFGNAFSRTKISKIQDQINEEIQKGCTWVEDNSKDGGSVDLAFLFRAVPAEIITKYLFGQEYGFLQHVQTTKNLYDKRMDRLFGFSHLGRFIPKEIPLFLSLFRQLTLRALGFNDPGSAFLDYFLLAQKLVQKVVAQHNHSNHNIESISRYTVFDDFLDSSLPLGEKEKGPLTQQAVAIWSGGWDTVGSVLTMAAYQLLQNPEVEQRLYQELKEVWKDPTESPEITTLEGLPYLTAVVKETFRLSPGALCRLSRVNPSGIEQYGDWEIPPGTIISMSIPDVLLDKAIWGSDAAVFKPERWLSGERILTDT</sequence>
<dbReference type="GO" id="GO:0004497">
    <property type="term" value="F:monooxygenase activity"/>
    <property type="evidence" value="ECO:0007669"/>
    <property type="project" value="UniProtKB-KW"/>
</dbReference>
<comment type="cofactor">
    <cofactor evidence="1">
        <name>heme</name>
        <dbReference type="ChEBI" id="CHEBI:30413"/>
    </cofactor>
</comment>
<accession>A0A8H5I7X1</accession>
<dbReference type="PANTHER" id="PTHR24305">
    <property type="entry name" value="CYTOCHROME P450"/>
    <property type="match status" value="1"/>
</dbReference>
<dbReference type="Proteomes" id="UP000582016">
    <property type="component" value="Unassembled WGS sequence"/>
</dbReference>
<reference evidence="8 9" key="1">
    <citation type="submission" date="2020-05" db="EMBL/GenBank/DDBJ databases">
        <title>Identification and distribution of gene clusters putatively required for synthesis of sphingolipid metabolism inhibitors in phylogenetically diverse species of the filamentous fungus Fusarium.</title>
        <authorList>
            <person name="Kim H.-S."/>
            <person name="Busman M."/>
            <person name="Brown D.W."/>
            <person name="Divon H."/>
            <person name="Uhlig S."/>
            <person name="Proctor R.H."/>
        </authorList>
    </citation>
    <scope>NUCLEOTIDE SEQUENCE [LARGE SCALE GENOMIC DNA]</scope>
    <source>
        <strain evidence="8 9">NRRL 13617</strain>
    </source>
</reference>
<keyword evidence="9" id="KW-1185">Reference proteome</keyword>
<dbReference type="Gene3D" id="1.10.630.10">
    <property type="entry name" value="Cytochrome P450"/>
    <property type="match status" value="1"/>
</dbReference>
<dbReference type="SUPFAM" id="SSF48264">
    <property type="entry name" value="Cytochrome P450"/>
    <property type="match status" value="1"/>
</dbReference>
<dbReference type="InterPro" id="IPR008928">
    <property type="entry name" value="6-hairpin_glycosidase_sf"/>
</dbReference>
<keyword evidence="6" id="KW-0408">Iron</keyword>
<dbReference type="GO" id="GO:0020037">
    <property type="term" value="F:heme binding"/>
    <property type="evidence" value="ECO:0007669"/>
    <property type="project" value="InterPro"/>
</dbReference>
<protein>
    <submittedName>
        <fullName evidence="8">Uncharacterized protein</fullName>
    </submittedName>
</protein>